<dbReference type="RefSeq" id="WP_035023632.1">
    <property type="nucleotide sequence ID" value="NZ_KK073879.1"/>
</dbReference>
<organism evidence="1 2">
    <name type="scientific">Aquamicrobium defluvii</name>
    <dbReference type="NCBI Taxonomy" id="69279"/>
    <lineage>
        <taxon>Bacteria</taxon>
        <taxon>Pseudomonadati</taxon>
        <taxon>Pseudomonadota</taxon>
        <taxon>Alphaproteobacteria</taxon>
        <taxon>Hyphomicrobiales</taxon>
        <taxon>Phyllobacteriaceae</taxon>
        <taxon>Aquamicrobium</taxon>
    </lineage>
</organism>
<dbReference type="HOGENOM" id="CLU_2731188_0_0_5"/>
<dbReference type="EMBL" id="JENY01000004">
    <property type="protein sequence ID" value="EXL09790.1"/>
    <property type="molecule type" value="Genomic_DNA"/>
</dbReference>
<dbReference type="Proteomes" id="UP000019849">
    <property type="component" value="Unassembled WGS sequence"/>
</dbReference>
<dbReference type="AlphaFoldDB" id="A0A011VN38"/>
<proteinExistence type="predicted"/>
<protein>
    <submittedName>
        <fullName evidence="1">Uncharacterized protein</fullName>
    </submittedName>
</protein>
<name>A0A011VN38_9HYPH</name>
<reference evidence="1 2" key="1">
    <citation type="submission" date="2014-02" db="EMBL/GenBank/DDBJ databases">
        <title>Aquamicrobium defluvii Genome sequencing.</title>
        <authorList>
            <person name="Wang X."/>
        </authorList>
    </citation>
    <scope>NUCLEOTIDE SEQUENCE [LARGE SCALE GENOMIC DNA]</scope>
    <source>
        <strain evidence="1 2">W13Z1</strain>
    </source>
</reference>
<evidence type="ECO:0000313" key="1">
    <source>
        <dbReference type="EMBL" id="EXL09790.1"/>
    </source>
</evidence>
<gene>
    <name evidence="1" type="ORF">BG36_17565</name>
</gene>
<accession>A0A011VN38</accession>
<sequence>MAEGNRINAPTREERGTLATVEECKFALAPSLTKLMEMATSAGWQRHHVAIAMAMFADEAFDHTERSHEAH</sequence>
<evidence type="ECO:0000313" key="2">
    <source>
        <dbReference type="Proteomes" id="UP000019849"/>
    </source>
</evidence>
<comment type="caution">
    <text evidence="1">The sequence shown here is derived from an EMBL/GenBank/DDBJ whole genome shotgun (WGS) entry which is preliminary data.</text>
</comment>